<feature type="compositionally biased region" description="Polar residues" evidence="7">
    <location>
        <begin position="195"/>
        <end position="209"/>
    </location>
</feature>
<evidence type="ECO:0000256" key="3">
    <source>
        <dbReference type="ARBA" id="ARBA00022692"/>
    </source>
</evidence>
<keyword evidence="4 8" id="KW-1133">Transmembrane helix</keyword>
<dbReference type="Pfam" id="PF03020">
    <property type="entry name" value="LEM"/>
    <property type="match status" value="1"/>
</dbReference>
<dbReference type="GO" id="GO:0031490">
    <property type="term" value="F:chromatin DNA binding"/>
    <property type="evidence" value="ECO:0007669"/>
    <property type="project" value="TreeGrafter"/>
</dbReference>
<evidence type="ECO:0000256" key="1">
    <source>
        <dbReference type="ARBA" id="ARBA00004473"/>
    </source>
</evidence>
<dbReference type="OrthoDB" id="118234at2759"/>
<name>A0A1W0XAC1_HYPEX</name>
<evidence type="ECO:0000256" key="4">
    <source>
        <dbReference type="ARBA" id="ARBA00022989"/>
    </source>
</evidence>
<feature type="compositionally biased region" description="Low complexity" evidence="7">
    <location>
        <begin position="644"/>
        <end position="655"/>
    </location>
</feature>
<feature type="compositionally biased region" description="Low complexity" evidence="7">
    <location>
        <begin position="173"/>
        <end position="193"/>
    </location>
</feature>
<dbReference type="Pfam" id="PF09402">
    <property type="entry name" value="MSC"/>
    <property type="match status" value="1"/>
</dbReference>
<gene>
    <name evidence="10" type="ORF">BV898_01886</name>
</gene>
<comment type="caution">
    <text evidence="10">The sequence shown here is derived from an EMBL/GenBank/DDBJ whole genome shotgun (WGS) entry which is preliminary data.</text>
</comment>
<evidence type="ECO:0000313" key="11">
    <source>
        <dbReference type="Proteomes" id="UP000192578"/>
    </source>
</evidence>
<organism evidence="10 11">
    <name type="scientific">Hypsibius exemplaris</name>
    <name type="common">Freshwater tardigrade</name>
    <dbReference type="NCBI Taxonomy" id="2072580"/>
    <lineage>
        <taxon>Eukaryota</taxon>
        <taxon>Metazoa</taxon>
        <taxon>Ecdysozoa</taxon>
        <taxon>Tardigrada</taxon>
        <taxon>Eutardigrada</taxon>
        <taxon>Parachela</taxon>
        <taxon>Hypsibioidea</taxon>
        <taxon>Hypsibiidae</taxon>
        <taxon>Hypsibius</taxon>
    </lineage>
</organism>
<keyword evidence="6" id="KW-0539">Nucleus</keyword>
<evidence type="ECO:0000313" key="10">
    <source>
        <dbReference type="EMBL" id="OQV24348.1"/>
    </source>
</evidence>
<accession>A0A1W0XAC1</accession>
<evidence type="ECO:0000256" key="5">
    <source>
        <dbReference type="ARBA" id="ARBA00023136"/>
    </source>
</evidence>
<feature type="region of interest" description="Disordered" evidence="7">
    <location>
        <begin position="64"/>
        <end position="215"/>
    </location>
</feature>
<dbReference type="SUPFAM" id="SSF54928">
    <property type="entry name" value="RNA-binding domain, RBD"/>
    <property type="match status" value="1"/>
</dbReference>
<evidence type="ECO:0000256" key="6">
    <source>
        <dbReference type="ARBA" id="ARBA00023242"/>
    </source>
</evidence>
<dbReference type="InterPro" id="IPR011015">
    <property type="entry name" value="LEM/LEM-like_dom_sf"/>
</dbReference>
<dbReference type="EMBL" id="MTYJ01000007">
    <property type="protein sequence ID" value="OQV24348.1"/>
    <property type="molecule type" value="Genomic_DNA"/>
</dbReference>
<dbReference type="SUPFAM" id="SSF63451">
    <property type="entry name" value="LEM domain"/>
    <property type="match status" value="1"/>
</dbReference>
<dbReference type="InterPro" id="IPR041885">
    <property type="entry name" value="MAN1_winged_helix_dom"/>
</dbReference>
<proteinExistence type="predicted"/>
<sequence length="800" mass="87086">MGLNSEGGGTSAAANLTVEMAEKEVAALTDIQLRERLGTYQDSVPPITESTRKALERRLVKLMGTSKQPTPPVAGKPIPVVVSKPNPISQPVRATVKRTPSPTIAPLPRTLKPAAVPTPRRSPRSGAAFSSDEDEDAVDSSKKRGLPADATGGTPMRGNLNGRFFGSSKAGPSASTDLSSSSNSGSKLSGLSGWFNRSSRQEAPNTSTPLDRRHGYSVQDSFGAVTPIRNRDVLAGEVRPRSVLGRPSLSSFGGGPLNISDSPSPPPPRKWGVFSRLLGEDPIHLTPQTTSRDRTPHTHHSPPRPRPLRFNSNSIREEGNWFSRHSSGLLALAFLLFFLGAGGAYVRMRYGTSDVETTIVRYRLNGASEADNLHQCVEDQDPNSPGGPVCYKPEEIIDSLDMAAALSKYLAQKKGQVECEGTGDSRVKVADARSFAVDAVPKGSLRDFTRAVHLIVSNAHWGIRALDRESKPAAAKEDVFYLESDYASKGFICRMKEAVATLLFKIALAVLGATLLAGFIVAAYRFFERRTKRQDEVYEMVNQIIGTVKQDYESAKKSGKEPTGSVLNHIRDAILPHGPERKRILSVWDDAVAYVNTHESRIGLQQKQVQGEDFEVWNWLQPESPSQDSSSAEQTVPDSPVGKSTRSAAASTSSAVNGSGRGRLTRARLWGGGPIPAQSIMPENITAATPCLKVRGMFNGVEENQKDVAVWSAEVTEAILERCHNVARILDVEVEPTSDEGIVYVKLATNEDARNAYMALHGQYFDGRHVTVKFLKLDRYHQRFPDAIKKNVPLVASKRW</sequence>
<evidence type="ECO:0000259" key="9">
    <source>
        <dbReference type="PROSITE" id="PS50954"/>
    </source>
</evidence>
<reference evidence="11" key="1">
    <citation type="submission" date="2017-01" db="EMBL/GenBank/DDBJ databases">
        <title>Comparative genomics of anhydrobiosis in the tardigrade Hypsibius dujardini.</title>
        <authorList>
            <person name="Yoshida Y."/>
            <person name="Koutsovoulos G."/>
            <person name="Laetsch D."/>
            <person name="Stevens L."/>
            <person name="Kumar S."/>
            <person name="Horikawa D."/>
            <person name="Ishino K."/>
            <person name="Komine S."/>
            <person name="Tomita M."/>
            <person name="Blaxter M."/>
            <person name="Arakawa K."/>
        </authorList>
    </citation>
    <scope>NUCLEOTIDE SEQUENCE [LARGE SCALE GENOMIC DNA]</scope>
    <source>
        <strain evidence="11">Z151</strain>
    </source>
</reference>
<dbReference type="GO" id="GO:0030514">
    <property type="term" value="P:negative regulation of BMP signaling pathway"/>
    <property type="evidence" value="ECO:0007669"/>
    <property type="project" value="TreeGrafter"/>
</dbReference>
<dbReference type="InterPro" id="IPR003887">
    <property type="entry name" value="LEM_dom"/>
</dbReference>
<dbReference type="InterPro" id="IPR012677">
    <property type="entry name" value="Nucleotide-bd_a/b_plait_sf"/>
</dbReference>
<feature type="region of interest" description="Disordered" evidence="7">
    <location>
        <begin position="621"/>
        <end position="663"/>
    </location>
</feature>
<keyword evidence="3 8" id="KW-0812">Transmembrane</keyword>
<dbReference type="AlphaFoldDB" id="A0A1W0XAC1"/>
<keyword evidence="2" id="KW-0597">Phosphoprotein</keyword>
<dbReference type="Gene3D" id="1.10.10.1180">
    <property type="entry name" value="MAN1, winged-helix domain"/>
    <property type="match status" value="1"/>
</dbReference>
<keyword evidence="11" id="KW-1185">Reference proteome</keyword>
<dbReference type="GO" id="GO:0006998">
    <property type="term" value="P:nuclear envelope organization"/>
    <property type="evidence" value="ECO:0007669"/>
    <property type="project" value="TreeGrafter"/>
</dbReference>
<keyword evidence="5 8" id="KW-0472">Membrane</keyword>
<feature type="domain" description="LEM" evidence="9">
    <location>
        <begin position="22"/>
        <end position="66"/>
    </location>
</feature>
<feature type="compositionally biased region" description="Basic residues" evidence="7">
    <location>
        <begin position="297"/>
        <end position="307"/>
    </location>
</feature>
<comment type="subcellular location">
    <subcellularLocation>
        <location evidence="1">Nucleus inner membrane</location>
        <topology evidence="1">Multi-pass membrane protein</topology>
    </subcellularLocation>
</comment>
<evidence type="ECO:0000256" key="2">
    <source>
        <dbReference type="ARBA" id="ARBA00022553"/>
    </source>
</evidence>
<dbReference type="PROSITE" id="PS50954">
    <property type="entry name" value="LEM"/>
    <property type="match status" value="1"/>
</dbReference>
<feature type="compositionally biased region" description="Polar residues" evidence="7">
    <location>
        <begin position="621"/>
        <end position="637"/>
    </location>
</feature>
<dbReference type="CDD" id="cd12934">
    <property type="entry name" value="LEM"/>
    <property type="match status" value="1"/>
</dbReference>
<dbReference type="InterPro" id="IPR052277">
    <property type="entry name" value="INM_ESCRT-Associated"/>
</dbReference>
<dbReference type="Gene3D" id="3.30.70.330">
    <property type="match status" value="1"/>
</dbReference>
<protein>
    <submittedName>
        <fullName evidence="10">Inner nuclear membrane protein Man1</fullName>
    </submittedName>
</protein>
<dbReference type="SMART" id="SM00540">
    <property type="entry name" value="LEM"/>
    <property type="match status" value="1"/>
</dbReference>
<evidence type="ECO:0000256" key="8">
    <source>
        <dbReference type="SAM" id="Phobius"/>
    </source>
</evidence>
<dbReference type="Gene3D" id="1.10.720.40">
    <property type="match status" value="1"/>
</dbReference>
<dbReference type="InterPro" id="IPR035979">
    <property type="entry name" value="RBD_domain_sf"/>
</dbReference>
<dbReference type="GO" id="GO:0005637">
    <property type="term" value="C:nuclear inner membrane"/>
    <property type="evidence" value="ECO:0007669"/>
    <property type="project" value="UniProtKB-SubCell"/>
</dbReference>
<feature type="region of interest" description="Disordered" evidence="7">
    <location>
        <begin position="244"/>
        <end position="312"/>
    </location>
</feature>
<dbReference type="PANTHER" id="PTHR13428:SF12">
    <property type="entry name" value="INNER NUCLEAR MEMBRANE PROTEIN MAN1"/>
    <property type="match status" value="1"/>
</dbReference>
<evidence type="ECO:0000256" key="7">
    <source>
        <dbReference type="SAM" id="MobiDB-lite"/>
    </source>
</evidence>
<dbReference type="InterPro" id="IPR018996">
    <property type="entry name" value="Man1/Src1-like_C"/>
</dbReference>
<dbReference type="PANTHER" id="PTHR13428">
    <property type="entry name" value="INNER NUCLEAR MEMBRANE PROTEIN MAN1 LEM DOMAIN CONTAINING PROTEIN"/>
    <property type="match status" value="1"/>
</dbReference>
<dbReference type="Proteomes" id="UP000192578">
    <property type="component" value="Unassembled WGS sequence"/>
</dbReference>
<feature type="transmembrane region" description="Helical" evidence="8">
    <location>
        <begin position="328"/>
        <end position="346"/>
    </location>
</feature>
<feature type="transmembrane region" description="Helical" evidence="8">
    <location>
        <begin position="502"/>
        <end position="527"/>
    </location>
</feature>